<gene>
    <name evidence="1" type="ORF">HYPSUDRAFT_1047652</name>
</gene>
<dbReference type="AlphaFoldDB" id="A0A0D2NK02"/>
<accession>A0A0D2NK02</accession>
<name>A0A0D2NK02_HYPSF</name>
<evidence type="ECO:0000313" key="1">
    <source>
        <dbReference type="EMBL" id="KJA16931.1"/>
    </source>
</evidence>
<dbReference type="Proteomes" id="UP000054270">
    <property type="component" value="Unassembled WGS sequence"/>
</dbReference>
<dbReference type="EMBL" id="KN817612">
    <property type="protein sequence ID" value="KJA16931.1"/>
    <property type="molecule type" value="Genomic_DNA"/>
</dbReference>
<evidence type="ECO:0000313" key="2">
    <source>
        <dbReference type="Proteomes" id="UP000054270"/>
    </source>
</evidence>
<reference evidence="2" key="1">
    <citation type="submission" date="2014-04" db="EMBL/GenBank/DDBJ databases">
        <title>Evolutionary Origins and Diversification of the Mycorrhizal Mutualists.</title>
        <authorList>
            <consortium name="DOE Joint Genome Institute"/>
            <consortium name="Mycorrhizal Genomics Consortium"/>
            <person name="Kohler A."/>
            <person name="Kuo A."/>
            <person name="Nagy L.G."/>
            <person name="Floudas D."/>
            <person name="Copeland A."/>
            <person name="Barry K.W."/>
            <person name="Cichocki N."/>
            <person name="Veneault-Fourrey C."/>
            <person name="LaButti K."/>
            <person name="Lindquist E.A."/>
            <person name="Lipzen A."/>
            <person name="Lundell T."/>
            <person name="Morin E."/>
            <person name="Murat C."/>
            <person name="Riley R."/>
            <person name="Ohm R."/>
            <person name="Sun H."/>
            <person name="Tunlid A."/>
            <person name="Henrissat B."/>
            <person name="Grigoriev I.V."/>
            <person name="Hibbett D.S."/>
            <person name="Martin F."/>
        </authorList>
    </citation>
    <scope>NUCLEOTIDE SEQUENCE [LARGE SCALE GENOMIC DNA]</scope>
    <source>
        <strain evidence="2">FD-334 SS-4</strain>
    </source>
</reference>
<proteinExistence type="predicted"/>
<protein>
    <submittedName>
        <fullName evidence="1">Uncharacterized protein</fullName>
    </submittedName>
</protein>
<keyword evidence="2" id="KW-1185">Reference proteome</keyword>
<sequence length="156" mass="17324">MEPWVATPPTRTLWTSYLPMSQSLTRRHALASHQPNEVANMRLRKINSSSMDRTMSICIAISLVHTAIESSNKRGLSDKYSALRKWFAGAQSGSEADNRYQPQLASSGYVHTGNAQKFQMEMLPIGPSGPHTRLAPTLLIIRFKANAMLPCSKIPN</sequence>
<organism evidence="1 2">
    <name type="scientific">Hypholoma sublateritium (strain FD-334 SS-4)</name>
    <dbReference type="NCBI Taxonomy" id="945553"/>
    <lineage>
        <taxon>Eukaryota</taxon>
        <taxon>Fungi</taxon>
        <taxon>Dikarya</taxon>
        <taxon>Basidiomycota</taxon>
        <taxon>Agaricomycotina</taxon>
        <taxon>Agaricomycetes</taxon>
        <taxon>Agaricomycetidae</taxon>
        <taxon>Agaricales</taxon>
        <taxon>Agaricineae</taxon>
        <taxon>Strophariaceae</taxon>
        <taxon>Hypholoma</taxon>
    </lineage>
</organism>